<organism evidence="2 3">
    <name type="scientific">Demequina litorisediminis</name>
    <dbReference type="NCBI Taxonomy" id="1849022"/>
    <lineage>
        <taxon>Bacteria</taxon>
        <taxon>Bacillati</taxon>
        <taxon>Actinomycetota</taxon>
        <taxon>Actinomycetes</taxon>
        <taxon>Micrococcales</taxon>
        <taxon>Demequinaceae</taxon>
        <taxon>Demequina</taxon>
    </lineage>
</organism>
<dbReference type="InterPro" id="IPR000462">
    <property type="entry name" value="CDP-OH_P_trans"/>
</dbReference>
<evidence type="ECO:0000256" key="1">
    <source>
        <dbReference type="SAM" id="Phobius"/>
    </source>
</evidence>
<keyword evidence="1" id="KW-1133">Transmembrane helix</keyword>
<dbReference type="EMBL" id="BSUN01000001">
    <property type="protein sequence ID" value="GMA37116.1"/>
    <property type="molecule type" value="Genomic_DNA"/>
</dbReference>
<gene>
    <name evidence="2" type="ORF">GCM10025876_33200</name>
</gene>
<keyword evidence="1" id="KW-0472">Membrane</keyword>
<comment type="caution">
    <text evidence="2">The sequence shown here is derived from an EMBL/GenBank/DDBJ whole genome shotgun (WGS) entry which is preliminary data.</text>
</comment>
<sequence>MLACLVVVDGIPWWPLAILVVREVGVTVGRLAVASEVVIPASRGGKIKTTLQLVSLLMFLVPGAPAWFDAIAWWVLVAAAIVAVVTGIDYARTIAAAVKAHRRHTDARA</sequence>
<proteinExistence type="predicted"/>
<protein>
    <recommendedName>
        <fullName evidence="4">CDP-diacylglycerol--glycerol-3-phosphate 3-phosphatidyltransferase</fullName>
    </recommendedName>
</protein>
<evidence type="ECO:0000313" key="3">
    <source>
        <dbReference type="Proteomes" id="UP001157125"/>
    </source>
</evidence>
<evidence type="ECO:0000313" key="2">
    <source>
        <dbReference type="EMBL" id="GMA37116.1"/>
    </source>
</evidence>
<evidence type="ECO:0008006" key="4">
    <source>
        <dbReference type="Google" id="ProtNLM"/>
    </source>
</evidence>
<keyword evidence="3" id="KW-1185">Reference proteome</keyword>
<name>A0ABQ6IIA3_9MICO</name>
<dbReference type="Proteomes" id="UP001157125">
    <property type="component" value="Unassembled WGS sequence"/>
</dbReference>
<feature type="transmembrane region" description="Helical" evidence="1">
    <location>
        <begin position="71"/>
        <end position="91"/>
    </location>
</feature>
<keyword evidence="1" id="KW-0812">Transmembrane</keyword>
<dbReference type="Pfam" id="PF01066">
    <property type="entry name" value="CDP-OH_P_transf"/>
    <property type="match status" value="1"/>
</dbReference>
<accession>A0ABQ6IIA3</accession>
<reference evidence="3" key="1">
    <citation type="journal article" date="2019" name="Int. J. Syst. Evol. Microbiol.">
        <title>The Global Catalogue of Microorganisms (GCM) 10K type strain sequencing project: providing services to taxonomists for standard genome sequencing and annotation.</title>
        <authorList>
            <consortium name="The Broad Institute Genomics Platform"/>
            <consortium name="The Broad Institute Genome Sequencing Center for Infectious Disease"/>
            <person name="Wu L."/>
            <person name="Ma J."/>
        </authorList>
    </citation>
    <scope>NUCLEOTIDE SEQUENCE [LARGE SCALE GENOMIC DNA]</scope>
    <source>
        <strain evidence="3">NBRC 112299</strain>
    </source>
</reference>